<dbReference type="GO" id="GO:0016787">
    <property type="term" value="F:hydrolase activity"/>
    <property type="evidence" value="ECO:0007669"/>
    <property type="project" value="UniProtKB-KW"/>
</dbReference>
<keyword evidence="1" id="KW-0378">Hydrolase</keyword>
<dbReference type="Gene3D" id="3.30.1240.10">
    <property type="match status" value="1"/>
</dbReference>
<dbReference type="InterPro" id="IPR006379">
    <property type="entry name" value="HAD-SF_hydro_IIB"/>
</dbReference>
<dbReference type="Proteomes" id="UP001595710">
    <property type="component" value="Unassembled WGS sequence"/>
</dbReference>
<evidence type="ECO:0000313" key="1">
    <source>
        <dbReference type="EMBL" id="MFC3701541.1"/>
    </source>
</evidence>
<name>A0ABV7WQQ6_9GAMM</name>
<dbReference type="Pfam" id="PF08282">
    <property type="entry name" value="Hydrolase_3"/>
    <property type="match status" value="1"/>
</dbReference>
<sequence length="277" mass="30446">MKELLVFDLDGTLLDGDERLTDTTRKALGELDRLGINWTVATGRMPHGALESLPNIHFKHPQVYKNGVLLWDLNEDKVISKIPMAAHEVEEVCARLKSQGINPWLNTIDHEDNIGAIISAITTPREIEWSGYLKEQGIVVQENLELSNIKDHVLNIFAATENANVLGMAEACADIEGVSVFAGHDMYKSGSYWLDIHHSAGTKGDAVKIVQEQLGAEKIICFGDSDNDFSMFEIADESYAMGQGLAELKAMATATIGPNSEDSIAHFLADRYGFSLD</sequence>
<dbReference type="EMBL" id="JBHRYN010000010">
    <property type="protein sequence ID" value="MFC3701541.1"/>
    <property type="molecule type" value="Genomic_DNA"/>
</dbReference>
<dbReference type="PANTHER" id="PTHR10000">
    <property type="entry name" value="PHOSPHOSERINE PHOSPHATASE"/>
    <property type="match status" value="1"/>
</dbReference>
<dbReference type="SUPFAM" id="SSF56784">
    <property type="entry name" value="HAD-like"/>
    <property type="match status" value="1"/>
</dbReference>
<evidence type="ECO:0000313" key="2">
    <source>
        <dbReference type="Proteomes" id="UP001595710"/>
    </source>
</evidence>
<dbReference type="Gene3D" id="3.40.50.1000">
    <property type="entry name" value="HAD superfamily/HAD-like"/>
    <property type="match status" value="1"/>
</dbReference>
<proteinExistence type="predicted"/>
<dbReference type="EC" id="3.1.3.-" evidence="1"/>
<reference evidence="2" key="1">
    <citation type="journal article" date="2019" name="Int. J. Syst. Evol. Microbiol.">
        <title>The Global Catalogue of Microorganisms (GCM) 10K type strain sequencing project: providing services to taxonomists for standard genome sequencing and annotation.</title>
        <authorList>
            <consortium name="The Broad Institute Genomics Platform"/>
            <consortium name="The Broad Institute Genome Sequencing Center for Infectious Disease"/>
            <person name="Wu L."/>
            <person name="Ma J."/>
        </authorList>
    </citation>
    <scope>NUCLEOTIDE SEQUENCE [LARGE SCALE GENOMIC DNA]</scope>
    <source>
        <strain evidence="2">CECT 8288</strain>
    </source>
</reference>
<keyword evidence="2" id="KW-1185">Reference proteome</keyword>
<dbReference type="PANTHER" id="PTHR10000:SF8">
    <property type="entry name" value="HAD SUPERFAMILY HYDROLASE-LIKE, TYPE 3"/>
    <property type="match status" value="1"/>
</dbReference>
<protein>
    <submittedName>
        <fullName evidence="1">HAD family hydrolase</fullName>
        <ecNumber evidence="1">3.1.3.-</ecNumber>
    </submittedName>
</protein>
<dbReference type="InterPro" id="IPR023214">
    <property type="entry name" value="HAD_sf"/>
</dbReference>
<organism evidence="1 2">
    <name type="scientific">Reinekea marina</name>
    <dbReference type="NCBI Taxonomy" id="1310421"/>
    <lineage>
        <taxon>Bacteria</taxon>
        <taxon>Pseudomonadati</taxon>
        <taxon>Pseudomonadota</taxon>
        <taxon>Gammaproteobacteria</taxon>
        <taxon>Oceanospirillales</taxon>
        <taxon>Saccharospirillaceae</taxon>
        <taxon>Reinekea</taxon>
    </lineage>
</organism>
<comment type="caution">
    <text evidence="1">The sequence shown here is derived from an EMBL/GenBank/DDBJ whole genome shotgun (WGS) entry which is preliminary data.</text>
</comment>
<dbReference type="PROSITE" id="PS01229">
    <property type="entry name" value="COF_2"/>
    <property type="match status" value="1"/>
</dbReference>
<dbReference type="RefSeq" id="WP_290280772.1">
    <property type="nucleotide sequence ID" value="NZ_JAUFQI010000001.1"/>
</dbReference>
<gene>
    <name evidence="1" type="ORF">ACFOND_07835</name>
</gene>
<dbReference type="NCBIfam" id="TIGR01484">
    <property type="entry name" value="HAD-SF-IIB"/>
    <property type="match status" value="1"/>
</dbReference>
<dbReference type="InterPro" id="IPR036412">
    <property type="entry name" value="HAD-like_sf"/>
</dbReference>
<accession>A0ABV7WQQ6</accession>